<evidence type="ECO:0000313" key="3">
    <source>
        <dbReference type="EMBL" id="MCO6046989.1"/>
    </source>
</evidence>
<dbReference type="RefSeq" id="WP_252855103.1">
    <property type="nucleotide sequence ID" value="NZ_JAMXLR010000082.1"/>
</dbReference>
<evidence type="ECO:0000256" key="1">
    <source>
        <dbReference type="SAM" id="Coils"/>
    </source>
</evidence>
<accession>A0A9X2FE57</accession>
<proteinExistence type="predicted"/>
<dbReference type="EMBL" id="JAMXLR010000082">
    <property type="protein sequence ID" value="MCO6046989.1"/>
    <property type="molecule type" value="Genomic_DNA"/>
</dbReference>
<dbReference type="Proteomes" id="UP001155241">
    <property type="component" value="Unassembled WGS sequence"/>
</dbReference>
<dbReference type="AlphaFoldDB" id="A0A9X2FE57"/>
<name>A0A9X2FE57_9BACT</name>
<keyword evidence="4" id="KW-1185">Reference proteome</keyword>
<reference evidence="3" key="1">
    <citation type="submission" date="2022-06" db="EMBL/GenBank/DDBJ databases">
        <title>Aeoliella straminimaris, a novel planctomycete from sediments.</title>
        <authorList>
            <person name="Vitorino I.R."/>
            <person name="Lage O.M."/>
        </authorList>
    </citation>
    <scope>NUCLEOTIDE SEQUENCE</scope>
    <source>
        <strain evidence="3">ICT_H6.2</strain>
    </source>
</reference>
<sequence>MNLIGKIFVLIILLMSVLFMVLAMAVYSTQKNWHDSYVKSQQQLQQKDAEYKRLESKTQLTERELQRQIDAATQEIGHLQSARTTLLAQNEDLQAESQRLKQESRDATVAVSSTQANAERLADENTVLQRNIIAAQEASDKAFEQTVAATSKLHDTEVKLTSATELINELTEKVANMAIVMRREGLDPNMLVGDTKPTVEGYISSISRRGGDETIEITIGSDDGIKPEHTVEIFRTAAEPGQSKWLGRAEVLSTNGDRAYARVLRNLKKGNIQEGDRVATRLN</sequence>
<keyword evidence="2" id="KW-1133">Transmembrane helix</keyword>
<protein>
    <submittedName>
        <fullName evidence="3">Uncharacterized protein</fullName>
    </submittedName>
</protein>
<feature type="transmembrane region" description="Helical" evidence="2">
    <location>
        <begin position="7"/>
        <end position="27"/>
    </location>
</feature>
<keyword evidence="1" id="KW-0175">Coiled coil</keyword>
<gene>
    <name evidence="3" type="ORF">NG895_24075</name>
</gene>
<organism evidence="3 4">
    <name type="scientific">Aeoliella straminimaris</name>
    <dbReference type="NCBI Taxonomy" id="2954799"/>
    <lineage>
        <taxon>Bacteria</taxon>
        <taxon>Pseudomonadati</taxon>
        <taxon>Planctomycetota</taxon>
        <taxon>Planctomycetia</taxon>
        <taxon>Pirellulales</taxon>
        <taxon>Lacipirellulaceae</taxon>
        <taxon>Aeoliella</taxon>
    </lineage>
</organism>
<comment type="caution">
    <text evidence="3">The sequence shown here is derived from an EMBL/GenBank/DDBJ whole genome shotgun (WGS) entry which is preliminary data.</text>
</comment>
<evidence type="ECO:0000313" key="4">
    <source>
        <dbReference type="Proteomes" id="UP001155241"/>
    </source>
</evidence>
<keyword evidence="2" id="KW-0472">Membrane</keyword>
<feature type="coiled-coil region" evidence="1">
    <location>
        <begin position="37"/>
        <end position="173"/>
    </location>
</feature>
<keyword evidence="2" id="KW-0812">Transmembrane</keyword>
<evidence type="ECO:0000256" key="2">
    <source>
        <dbReference type="SAM" id="Phobius"/>
    </source>
</evidence>